<dbReference type="InterPro" id="IPR010917">
    <property type="entry name" value="TonB_rcpt_CS"/>
</dbReference>
<dbReference type="Gene3D" id="2.40.170.20">
    <property type="entry name" value="TonB-dependent receptor, beta-barrel domain"/>
    <property type="match status" value="1"/>
</dbReference>
<evidence type="ECO:0000313" key="16">
    <source>
        <dbReference type="Proteomes" id="UP000249123"/>
    </source>
</evidence>
<feature type="domain" description="TonB-dependent receptor-like beta-barrel" evidence="13">
    <location>
        <begin position="287"/>
        <end position="688"/>
    </location>
</feature>
<keyword evidence="6" id="KW-0406">Ion transport</keyword>
<dbReference type="Pfam" id="PF00593">
    <property type="entry name" value="TonB_dep_Rec_b-barrel"/>
    <property type="match status" value="1"/>
</dbReference>
<evidence type="ECO:0000259" key="14">
    <source>
        <dbReference type="Pfam" id="PF07715"/>
    </source>
</evidence>
<proteinExistence type="inferred from homology"/>
<dbReference type="GO" id="GO:0044718">
    <property type="term" value="P:siderophore transmembrane transport"/>
    <property type="evidence" value="ECO:0007669"/>
    <property type="project" value="TreeGrafter"/>
</dbReference>
<feature type="domain" description="TonB-dependent receptor plug" evidence="14">
    <location>
        <begin position="57"/>
        <end position="169"/>
    </location>
</feature>
<dbReference type="GO" id="GO:0015344">
    <property type="term" value="F:siderophore uptake transmembrane transporter activity"/>
    <property type="evidence" value="ECO:0007669"/>
    <property type="project" value="TreeGrafter"/>
</dbReference>
<dbReference type="PROSITE" id="PS01156">
    <property type="entry name" value="TONB_DEPENDENT_REC_2"/>
    <property type="match status" value="1"/>
</dbReference>
<dbReference type="InterPro" id="IPR039426">
    <property type="entry name" value="TonB-dep_rcpt-like"/>
</dbReference>
<evidence type="ECO:0000256" key="6">
    <source>
        <dbReference type="ARBA" id="ARBA00023065"/>
    </source>
</evidence>
<feature type="short sequence motif" description="TonB C-terminal box" evidence="11">
    <location>
        <begin position="714"/>
        <end position="731"/>
    </location>
</feature>
<evidence type="ECO:0000256" key="5">
    <source>
        <dbReference type="ARBA" id="ARBA00022729"/>
    </source>
</evidence>
<dbReference type="Proteomes" id="UP000249123">
    <property type="component" value="Unassembled WGS sequence"/>
</dbReference>
<keyword evidence="7 12" id="KW-0798">TonB box</keyword>
<evidence type="ECO:0000256" key="8">
    <source>
        <dbReference type="ARBA" id="ARBA00023136"/>
    </source>
</evidence>
<reference evidence="15 16" key="1">
    <citation type="submission" date="2013-04" db="EMBL/GenBank/DDBJ databases">
        <title>Hyphomonas sp. T24B3 Genome Sequencing.</title>
        <authorList>
            <person name="Lai Q."/>
            <person name="Shao Z."/>
        </authorList>
    </citation>
    <scope>NUCLEOTIDE SEQUENCE [LARGE SCALE GENOMIC DNA]</scope>
    <source>
        <strain evidence="15 16">T24B3</strain>
    </source>
</reference>
<keyword evidence="2 10" id="KW-0813">Transport</keyword>
<dbReference type="PROSITE" id="PS52016">
    <property type="entry name" value="TONB_DEPENDENT_REC_3"/>
    <property type="match status" value="1"/>
</dbReference>
<sequence>MGQTALAGVILASATFGYPAWAQEQIDTPATQSDESDDEMRLRDVVVTAAGFEQLIEQAPASISMMSREELEEGRYQSLAEAISNVEGVDVGSSVGKTGGLEISIRGMPSDYTLVLIDGRRQNAAGSVTPNGFGSTSTSFIPPMSAIERIEVVRGPVSTLYGSDAMGGVVNVITRKVGDRWGGSFSADATLQSNDDFGNIYGTNLYANGPLVKDLVGVAVRGRYQTREASDLSYTDENGDPIEISKRGPSPVENEIWSFGGRLSITPNANHDIMIDYDVTEQWYDNSEAQLGTLGTRGYAEELEFNQEELVLAHNWRLSFGELQSTLSRGERETVGRILPSDVPGTDRVAGDPRELVATNTVFDTKFFSQWGNHTFALGGQYWDAELVDGVAPKPYTHEQWALFAEDTWQIFPAFNLTYGARLDDHSQFGEHLSPRIYGVWNLADRWTVKGGVSQGFKTPRLDQIAEGITGFTGQGTRPVIGTPTLQPETSTSTEVAIFYDNRDNFRADVTVFHNKFEDKIASGRPLDNCSFGLTEDEYEAGQAAFPDCADYGYWPAVESYAQTVNVDEAVTQGVEASFRWAFLEDWSLRGNYTYTDSEQKSGSQKGLPLSDTPEHILNGNLRWNATDKLSLWLRGEYRSSRFRSPDRRGNNFARDAYGDYKAYEVFHMGGSYAMSDAVSFNATIYNLLDKDFVKYEPYVSNTSTNEISYTNLYAINQEPRRLWVSVNVDF</sequence>
<gene>
    <name evidence="15" type="ORF">HY3_04345</name>
</gene>
<evidence type="ECO:0000256" key="10">
    <source>
        <dbReference type="PROSITE-ProRule" id="PRU01360"/>
    </source>
</evidence>
<evidence type="ECO:0000256" key="11">
    <source>
        <dbReference type="PROSITE-ProRule" id="PRU10144"/>
    </source>
</evidence>
<dbReference type="InterPro" id="IPR036942">
    <property type="entry name" value="Beta-barrel_TonB_sf"/>
</dbReference>
<evidence type="ECO:0000256" key="12">
    <source>
        <dbReference type="RuleBase" id="RU003357"/>
    </source>
</evidence>
<dbReference type="InterPro" id="IPR037066">
    <property type="entry name" value="Plug_dom_sf"/>
</dbReference>
<keyword evidence="3 10" id="KW-1134">Transmembrane beta strand</keyword>
<dbReference type="SUPFAM" id="SSF56935">
    <property type="entry name" value="Porins"/>
    <property type="match status" value="1"/>
</dbReference>
<keyword evidence="5" id="KW-0732">Signal</keyword>
<comment type="caution">
    <text evidence="15">The sequence shown here is derived from an EMBL/GenBank/DDBJ whole genome shotgun (WGS) entry which is preliminary data.</text>
</comment>
<evidence type="ECO:0000256" key="2">
    <source>
        <dbReference type="ARBA" id="ARBA00022448"/>
    </source>
</evidence>
<dbReference type="InterPro" id="IPR012910">
    <property type="entry name" value="Plug_dom"/>
</dbReference>
<evidence type="ECO:0008006" key="17">
    <source>
        <dbReference type="Google" id="ProtNLM"/>
    </source>
</evidence>
<protein>
    <recommendedName>
        <fullName evidence="17">TonB-denpendent receptor</fullName>
    </recommendedName>
</protein>
<keyword evidence="16" id="KW-1185">Reference proteome</keyword>
<dbReference type="Gene3D" id="2.170.130.10">
    <property type="entry name" value="TonB-dependent receptor, plug domain"/>
    <property type="match status" value="1"/>
</dbReference>
<name>A0A062TU87_9PROT</name>
<keyword evidence="8 10" id="KW-0472">Membrane</keyword>
<dbReference type="RefSeq" id="WP_034828739.1">
    <property type="nucleotide sequence ID" value="NZ_AWFA01000056.1"/>
</dbReference>
<dbReference type="EMBL" id="AWFB01000056">
    <property type="protein sequence ID" value="RAN31324.1"/>
    <property type="molecule type" value="Genomic_DNA"/>
</dbReference>
<evidence type="ECO:0000256" key="1">
    <source>
        <dbReference type="ARBA" id="ARBA00004571"/>
    </source>
</evidence>
<dbReference type="PANTHER" id="PTHR30069:SF53">
    <property type="entry name" value="COLICIN I RECEPTOR-RELATED"/>
    <property type="match status" value="1"/>
</dbReference>
<comment type="subcellular location">
    <subcellularLocation>
        <location evidence="1 10">Cell outer membrane</location>
        <topology evidence="1 10">Multi-pass membrane protein</topology>
    </subcellularLocation>
</comment>
<dbReference type="PANTHER" id="PTHR30069">
    <property type="entry name" value="TONB-DEPENDENT OUTER MEMBRANE RECEPTOR"/>
    <property type="match status" value="1"/>
</dbReference>
<evidence type="ECO:0000259" key="13">
    <source>
        <dbReference type="Pfam" id="PF00593"/>
    </source>
</evidence>
<evidence type="ECO:0000256" key="7">
    <source>
        <dbReference type="ARBA" id="ARBA00023077"/>
    </source>
</evidence>
<comment type="similarity">
    <text evidence="10 12">Belongs to the TonB-dependent receptor family.</text>
</comment>
<dbReference type="STRING" id="1280941.HY2_04650"/>
<dbReference type="CDD" id="cd01347">
    <property type="entry name" value="ligand_gated_channel"/>
    <property type="match status" value="1"/>
</dbReference>
<evidence type="ECO:0000256" key="9">
    <source>
        <dbReference type="ARBA" id="ARBA00023237"/>
    </source>
</evidence>
<accession>A0A062TU87</accession>
<evidence type="ECO:0000256" key="4">
    <source>
        <dbReference type="ARBA" id="ARBA00022692"/>
    </source>
</evidence>
<evidence type="ECO:0000256" key="3">
    <source>
        <dbReference type="ARBA" id="ARBA00022452"/>
    </source>
</evidence>
<dbReference type="AlphaFoldDB" id="A0A062TU87"/>
<organism evidence="15 16">
    <name type="scientific">Hyphomonas pacifica</name>
    <dbReference type="NCBI Taxonomy" id="1280941"/>
    <lineage>
        <taxon>Bacteria</taxon>
        <taxon>Pseudomonadati</taxon>
        <taxon>Pseudomonadota</taxon>
        <taxon>Alphaproteobacteria</taxon>
        <taxon>Hyphomonadales</taxon>
        <taxon>Hyphomonadaceae</taxon>
        <taxon>Hyphomonas</taxon>
    </lineage>
</organism>
<keyword evidence="4 10" id="KW-0812">Transmembrane</keyword>
<dbReference type="InterPro" id="IPR000531">
    <property type="entry name" value="Beta-barrel_TonB"/>
</dbReference>
<evidence type="ECO:0000313" key="15">
    <source>
        <dbReference type="EMBL" id="RAN31324.1"/>
    </source>
</evidence>
<keyword evidence="9 10" id="KW-0998">Cell outer membrane</keyword>
<dbReference type="GO" id="GO:0009279">
    <property type="term" value="C:cell outer membrane"/>
    <property type="evidence" value="ECO:0007669"/>
    <property type="project" value="UniProtKB-SubCell"/>
</dbReference>
<dbReference type="Pfam" id="PF07715">
    <property type="entry name" value="Plug"/>
    <property type="match status" value="1"/>
</dbReference>
<dbReference type="eggNOG" id="COG4771">
    <property type="taxonomic scope" value="Bacteria"/>
</dbReference>